<dbReference type="CDD" id="cd00085">
    <property type="entry name" value="HNHc"/>
    <property type="match status" value="1"/>
</dbReference>
<dbReference type="GeneID" id="303296821"/>
<dbReference type="InterPro" id="IPR003870">
    <property type="entry name" value="DUF222"/>
</dbReference>
<feature type="compositionally biased region" description="Low complexity" evidence="2">
    <location>
        <begin position="356"/>
        <end position="378"/>
    </location>
</feature>
<dbReference type="InterPro" id="IPR003615">
    <property type="entry name" value="HNH_nuc"/>
</dbReference>
<evidence type="ECO:0000256" key="1">
    <source>
        <dbReference type="ARBA" id="ARBA00023450"/>
    </source>
</evidence>
<comment type="similarity">
    <text evidence="1">Belongs to the Rv1128c/1148c/1588c/1702c/1945/3466 family.</text>
</comment>
<reference evidence="5" key="1">
    <citation type="journal article" date="2019" name="Int. J. Syst. Evol. Microbiol.">
        <title>The Global Catalogue of Microorganisms (GCM) 10K type strain sequencing project: providing services to taxonomists for standard genome sequencing and annotation.</title>
        <authorList>
            <consortium name="The Broad Institute Genomics Platform"/>
            <consortium name="The Broad Institute Genome Sequencing Center for Infectious Disease"/>
            <person name="Wu L."/>
            <person name="Ma J."/>
        </authorList>
    </citation>
    <scope>NUCLEOTIDE SEQUENCE [LARGE SCALE GENOMIC DNA]</scope>
    <source>
        <strain evidence="5">CGMCC 1.16455</strain>
    </source>
</reference>
<feature type="compositionally biased region" description="Basic and acidic residues" evidence="2">
    <location>
        <begin position="25"/>
        <end position="39"/>
    </location>
</feature>
<dbReference type="Proteomes" id="UP001595937">
    <property type="component" value="Unassembled WGS sequence"/>
</dbReference>
<evidence type="ECO:0000259" key="3">
    <source>
        <dbReference type="SMART" id="SM00507"/>
    </source>
</evidence>
<organism evidence="4 5">
    <name type="scientific">Brachybacterium tyrofermentans</name>
    <dbReference type="NCBI Taxonomy" id="47848"/>
    <lineage>
        <taxon>Bacteria</taxon>
        <taxon>Bacillati</taxon>
        <taxon>Actinomycetota</taxon>
        <taxon>Actinomycetes</taxon>
        <taxon>Micrococcales</taxon>
        <taxon>Dermabacteraceae</taxon>
        <taxon>Brachybacterium</taxon>
    </lineage>
</organism>
<gene>
    <name evidence="4" type="ORF">ACFPK8_02660</name>
</gene>
<dbReference type="SMART" id="SM00507">
    <property type="entry name" value="HNHc"/>
    <property type="match status" value="1"/>
</dbReference>
<feature type="region of interest" description="Disordered" evidence="2">
    <location>
        <begin position="351"/>
        <end position="395"/>
    </location>
</feature>
<dbReference type="EMBL" id="JBHSLN010000011">
    <property type="protein sequence ID" value="MFC5296399.1"/>
    <property type="molecule type" value="Genomic_DNA"/>
</dbReference>
<evidence type="ECO:0000313" key="4">
    <source>
        <dbReference type="EMBL" id="MFC5296399.1"/>
    </source>
</evidence>
<sequence length="595" mass="62643">MSLIPLTPGPEVPDGPGPDPLDEVPEPHADREPEPDLSRCHGTGSNPNPNPNPDSGSAAASGTSEHSPEQPLTPRARLDRQGAEELGERIQQQAAMIAEATCELLLTLGDFDARGGLDWYTGLKSTSHWLAWACSMTPGTAREHVRVARALPGMPLTVAEFRTGRLSYSKVREISRVSDRVEESVLVEMARAMTASQLARTISSFRAVDGSRLSQDAIRHARWQTREDGLVEIRAVLPAEMGAELITALDLSLARDGHDPDRGALDDSAAPADSAPVAGSSLSNADDGAEEVDRTARYAADSTTPTLEQRQADALHNLARTFLYAEPEDRSGEDRHLVVVQVSAEALTGCVPAGTSPSSPAAVLSVGPPSPSPGDAAPKNLAAAGSPTPAPAEGVPAGTSSLCGVVGLGPLEPRTAERLACTGKVALMITDAGGEVLDLGRSRRLASRAQRRALRLRDAACTFPGCHQTRHLDAHHTTPWSQGGPTDIDGLALLCRRHHVMVHEGGLRLVPIAAPSIPFPPRFEVVDAAGRPVQARWPAMLETLALRLVPPAGRETGGGIDPDPERIAATTGGADFRLADCVDALCRNVVHPTAA</sequence>
<protein>
    <submittedName>
        <fullName evidence="4">DUF222 domain-containing protein</fullName>
    </submittedName>
</protein>
<evidence type="ECO:0000256" key="2">
    <source>
        <dbReference type="SAM" id="MobiDB-lite"/>
    </source>
</evidence>
<dbReference type="RefSeq" id="WP_343923298.1">
    <property type="nucleotide sequence ID" value="NZ_BAAAIR010000032.1"/>
</dbReference>
<comment type="caution">
    <text evidence="4">The sequence shown here is derived from an EMBL/GenBank/DDBJ whole genome shotgun (WGS) entry which is preliminary data.</text>
</comment>
<name>A0ABW0FEB4_9MICO</name>
<feature type="domain" description="HNH nuclease" evidence="3">
    <location>
        <begin position="449"/>
        <end position="500"/>
    </location>
</feature>
<dbReference type="Pfam" id="PF01844">
    <property type="entry name" value="HNH"/>
    <property type="match status" value="1"/>
</dbReference>
<feature type="compositionally biased region" description="Pro residues" evidence="2">
    <location>
        <begin position="7"/>
        <end position="19"/>
    </location>
</feature>
<feature type="compositionally biased region" description="Low complexity" evidence="2">
    <location>
        <begin position="42"/>
        <end position="62"/>
    </location>
</feature>
<dbReference type="Gene3D" id="1.10.30.50">
    <property type="match status" value="1"/>
</dbReference>
<dbReference type="InterPro" id="IPR002711">
    <property type="entry name" value="HNH"/>
</dbReference>
<accession>A0ABW0FEB4</accession>
<dbReference type="Pfam" id="PF02720">
    <property type="entry name" value="DUF222"/>
    <property type="match status" value="1"/>
</dbReference>
<evidence type="ECO:0000313" key="5">
    <source>
        <dbReference type="Proteomes" id="UP001595937"/>
    </source>
</evidence>
<feature type="region of interest" description="Disordered" evidence="2">
    <location>
        <begin position="259"/>
        <end position="291"/>
    </location>
</feature>
<keyword evidence="5" id="KW-1185">Reference proteome</keyword>
<feature type="compositionally biased region" description="Low complexity" evidence="2">
    <location>
        <begin position="266"/>
        <end position="281"/>
    </location>
</feature>
<proteinExistence type="inferred from homology"/>
<feature type="region of interest" description="Disordered" evidence="2">
    <location>
        <begin position="1"/>
        <end position="75"/>
    </location>
</feature>